<keyword evidence="1" id="KW-0614">Plasmid</keyword>
<gene>
    <name evidence="1" type="ordered locus">MexAM1_META2p0247</name>
</gene>
<reference evidence="1 2" key="1">
    <citation type="journal article" date="2009" name="PLoS ONE">
        <title>Methylobacterium genome sequences: a reference blueprint to investigate microbial metabolism of C1 compounds from natural and industrial sources.</title>
        <authorList>
            <person name="Vuilleumier S."/>
            <person name="Chistoserdova L."/>
            <person name="Lee M.-C."/>
            <person name="Bringel F."/>
            <person name="Lajus A."/>
            <person name="Zhou Y."/>
            <person name="Gourion B."/>
            <person name="Barbe V."/>
            <person name="Chang J."/>
            <person name="Cruveiller S."/>
            <person name="Dossat C."/>
            <person name="Gillett W."/>
            <person name="Gruffaz C."/>
            <person name="Haugen E."/>
            <person name="Hourcade E."/>
            <person name="Levy R."/>
            <person name="Mangenot S."/>
            <person name="Muller E."/>
            <person name="Nadalig T."/>
            <person name="Pagni M."/>
            <person name="Penny C."/>
            <person name="Peyraud R."/>
            <person name="Robinson D.G."/>
            <person name="Roche D."/>
            <person name="Rouy Z."/>
            <person name="Saenampechek C."/>
            <person name="Salvignol G."/>
            <person name="Vallenet D."/>
            <person name="Wu Z."/>
            <person name="Marx C.J."/>
            <person name="Vorholt J.A."/>
            <person name="Olson M.V."/>
            <person name="Kaul R."/>
            <person name="Weissenbach J."/>
            <person name="Medigue C."/>
            <person name="Lidstrom M.E."/>
        </authorList>
    </citation>
    <scope>NUCLEOTIDE SEQUENCE [LARGE SCALE GENOMIC DNA]</scope>
    <source>
        <strain evidence="2">ATCC 14718 / DSM 1338 / JCM 2805 / NCIMB 9133 / AM1</strain>
    </source>
</reference>
<name>C5B3V9_METEA</name>
<dbReference type="EMBL" id="CP001511">
    <property type="protein sequence ID" value="ACS43141.1"/>
    <property type="molecule type" value="Genomic_DNA"/>
</dbReference>
<sequence length="36" mass="4031">MARLQLMATGRLIFGTRCFAAIDRFAVRSTTRRTAA</sequence>
<evidence type="ECO:0000313" key="2">
    <source>
        <dbReference type="Proteomes" id="UP000009081"/>
    </source>
</evidence>
<organism evidence="1 2">
    <name type="scientific">Methylorubrum extorquens (strain ATCC 14718 / DSM 1338 / JCM 2805 / NCIMB 9133 / AM1)</name>
    <name type="common">Methylobacterium extorquens</name>
    <dbReference type="NCBI Taxonomy" id="272630"/>
    <lineage>
        <taxon>Bacteria</taxon>
        <taxon>Pseudomonadati</taxon>
        <taxon>Pseudomonadota</taxon>
        <taxon>Alphaproteobacteria</taxon>
        <taxon>Hyphomicrobiales</taxon>
        <taxon>Methylobacteriaceae</taxon>
        <taxon>Methylorubrum</taxon>
    </lineage>
</organism>
<proteinExistence type="predicted"/>
<keyword evidence="2" id="KW-1185">Reference proteome</keyword>
<dbReference type="KEGG" id="mea:Mex_2p0247"/>
<geneLocation type="plasmid" evidence="1 2">
    <name>megaplasmid</name>
</geneLocation>
<dbReference type="HOGENOM" id="CLU_3357043_0_0_5"/>
<dbReference type="AlphaFoldDB" id="C5B3V9"/>
<evidence type="ECO:0000313" key="1">
    <source>
        <dbReference type="EMBL" id="ACS43141.1"/>
    </source>
</evidence>
<dbReference type="Proteomes" id="UP000009081">
    <property type="component" value="Plasmid megaplasmid"/>
</dbReference>
<accession>C5B3V9</accession>
<protein>
    <submittedName>
        <fullName evidence="1">Uncharacterized protein</fullName>
    </submittedName>
</protein>